<evidence type="ECO:0000313" key="4">
    <source>
        <dbReference type="Proteomes" id="UP000256328"/>
    </source>
</evidence>
<comment type="similarity">
    <text evidence="1">Belongs to the thioredoxin family.</text>
</comment>
<dbReference type="PANTHER" id="PTHR12452:SF0">
    <property type="entry name" value="THIOREDOXIN DOMAIN-CONTAINING PROTEIN 17"/>
    <property type="match status" value="1"/>
</dbReference>
<reference evidence="3 4" key="1">
    <citation type="journal article" date="2018" name="IMA Fungus">
        <title>IMA Genome-F 9: Draft genome sequence of Annulohypoxylon stygium, Aspergillus mulundensis, Berkeleyomyces basicola (syn. Thielaviopsis basicola), Ceratocystis smalleyi, two Cercospora beticola strains, Coleophoma cylindrospora, Fusarium fracticaudum, Phialophora cf. hyalina, and Morchella septimelata.</title>
        <authorList>
            <person name="Wingfield B.D."/>
            <person name="Bills G.F."/>
            <person name="Dong Y."/>
            <person name="Huang W."/>
            <person name="Nel W.J."/>
            <person name="Swalarsk-Parry B.S."/>
            <person name="Vaghefi N."/>
            <person name="Wilken P.M."/>
            <person name="An Z."/>
            <person name="de Beer Z.W."/>
            <person name="De Vos L."/>
            <person name="Chen L."/>
            <person name="Duong T.A."/>
            <person name="Gao Y."/>
            <person name="Hammerbacher A."/>
            <person name="Kikkert J.R."/>
            <person name="Li Y."/>
            <person name="Li H."/>
            <person name="Li K."/>
            <person name="Li Q."/>
            <person name="Liu X."/>
            <person name="Ma X."/>
            <person name="Naidoo K."/>
            <person name="Pethybridge S.J."/>
            <person name="Sun J."/>
            <person name="Steenkamp E.T."/>
            <person name="van der Nest M.A."/>
            <person name="van Wyk S."/>
            <person name="Wingfield M.J."/>
            <person name="Xiong C."/>
            <person name="Yue Q."/>
            <person name="Zhang X."/>
        </authorList>
    </citation>
    <scope>NUCLEOTIDE SEQUENCE [LARGE SCALE GENOMIC DNA]</scope>
    <source>
        <strain evidence="3 4">BP5796</strain>
    </source>
</reference>
<dbReference type="OrthoDB" id="78947at2759"/>
<organism evidence="3 4">
    <name type="scientific">Coleophoma crateriformis</name>
    <dbReference type="NCBI Taxonomy" id="565419"/>
    <lineage>
        <taxon>Eukaryota</taxon>
        <taxon>Fungi</taxon>
        <taxon>Dikarya</taxon>
        <taxon>Ascomycota</taxon>
        <taxon>Pezizomycotina</taxon>
        <taxon>Leotiomycetes</taxon>
        <taxon>Helotiales</taxon>
        <taxon>Dermateaceae</taxon>
        <taxon>Coleophoma</taxon>
    </lineage>
</organism>
<sequence length="108" mass="12160">MTQDYTYKIYYSARDEAGVMWCPDCRDVESTLSSTFKLDQAEGAQAEIIYLTRPDWKSPANQYRHAPWNLTGIPTVLKFSPQGAIVAKIEDADILDPAKLAAFLKQEA</sequence>
<comment type="caution">
    <text evidence="3">The sequence shown here is derived from an EMBL/GenBank/DDBJ whole genome shotgun (WGS) entry which is preliminary data.</text>
</comment>
<dbReference type="InterPro" id="IPR045108">
    <property type="entry name" value="TXNDC17-like"/>
</dbReference>
<name>A0A3D8S289_9HELO</name>
<protein>
    <recommendedName>
        <fullName evidence="2">Thioredoxin domain-containing protein</fullName>
    </recommendedName>
</protein>
<dbReference type="SUPFAM" id="SSF52833">
    <property type="entry name" value="Thioredoxin-like"/>
    <property type="match status" value="1"/>
</dbReference>
<dbReference type="PANTHER" id="PTHR12452">
    <property type="entry name" value="42-9-9 PROTEIN-RELATED"/>
    <property type="match status" value="1"/>
</dbReference>
<dbReference type="Proteomes" id="UP000256328">
    <property type="component" value="Unassembled WGS sequence"/>
</dbReference>
<keyword evidence="4" id="KW-1185">Reference proteome</keyword>
<evidence type="ECO:0000313" key="3">
    <source>
        <dbReference type="EMBL" id="RDW80376.1"/>
    </source>
</evidence>
<dbReference type="InterPro" id="IPR010357">
    <property type="entry name" value="TXNDC17_dom"/>
</dbReference>
<dbReference type="Pfam" id="PF06110">
    <property type="entry name" value="TXD17-like_Trx"/>
    <property type="match status" value="1"/>
</dbReference>
<evidence type="ECO:0000256" key="1">
    <source>
        <dbReference type="ARBA" id="ARBA00008987"/>
    </source>
</evidence>
<dbReference type="AlphaFoldDB" id="A0A3D8S289"/>
<accession>A0A3D8S289</accession>
<dbReference type="EMBL" id="PDLN01000007">
    <property type="protein sequence ID" value="RDW80376.1"/>
    <property type="molecule type" value="Genomic_DNA"/>
</dbReference>
<dbReference type="Gene3D" id="3.40.30.10">
    <property type="entry name" value="Glutaredoxin"/>
    <property type="match status" value="1"/>
</dbReference>
<dbReference type="GO" id="GO:0047134">
    <property type="term" value="F:protein-disulfide reductase [NAD(P)H] activity"/>
    <property type="evidence" value="ECO:0007669"/>
    <property type="project" value="InterPro"/>
</dbReference>
<proteinExistence type="inferred from homology"/>
<dbReference type="GO" id="GO:0005829">
    <property type="term" value="C:cytosol"/>
    <property type="evidence" value="ECO:0007669"/>
    <property type="project" value="TreeGrafter"/>
</dbReference>
<feature type="domain" description="Thioredoxin" evidence="2">
    <location>
        <begin position="6"/>
        <end position="95"/>
    </location>
</feature>
<evidence type="ECO:0000259" key="2">
    <source>
        <dbReference type="Pfam" id="PF06110"/>
    </source>
</evidence>
<gene>
    <name evidence="3" type="ORF">BP5796_05074</name>
</gene>
<dbReference type="InterPro" id="IPR036249">
    <property type="entry name" value="Thioredoxin-like_sf"/>
</dbReference>